<keyword evidence="4" id="KW-0807">Transducer</keyword>
<dbReference type="PROSITE" id="PS50262">
    <property type="entry name" value="G_PROTEIN_RECEP_F1_2"/>
    <property type="match status" value="1"/>
</dbReference>
<gene>
    <name evidence="10" type="ORF">SPPG_00831</name>
</gene>
<dbReference type="RefSeq" id="XP_016613202.1">
    <property type="nucleotide sequence ID" value="XM_016749160.1"/>
</dbReference>
<feature type="compositionally biased region" description="Basic and acidic residues" evidence="7">
    <location>
        <begin position="242"/>
        <end position="251"/>
    </location>
</feature>
<dbReference type="AlphaFoldDB" id="A0A0L0HVM6"/>
<evidence type="ECO:0000256" key="1">
    <source>
        <dbReference type="ARBA" id="ARBA00004141"/>
    </source>
</evidence>
<dbReference type="GeneID" id="27684536"/>
<dbReference type="CDD" id="cd00637">
    <property type="entry name" value="7tm_classA_rhodopsin-like"/>
    <property type="match status" value="1"/>
</dbReference>
<dbReference type="OMA" id="AMANSAC"/>
<keyword evidence="4" id="KW-0297">G-protein coupled receptor</keyword>
<proteinExistence type="predicted"/>
<evidence type="ECO:0000313" key="10">
    <source>
        <dbReference type="EMBL" id="KND05163.1"/>
    </source>
</evidence>
<feature type="compositionally biased region" description="Polar residues" evidence="7">
    <location>
        <begin position="252"/>
        <end position="271"/>
    </location>
</feature>
<evidence type="ECO:0000313" key="11">
    <source>
        <dbReference type="Proteomes" id="UP000053201"/>
    </source>
</evidence>
<organism evidence="10 11">
    <name type="scientific">Spizellomyces punctatus (strain DAOM BR117)</name>
    <dbReference type="NCBI Taxonomy" id="645134"/>
    <lineage>
        <taxon>Eukaryota</taxon>
        <taxon>Fungi</taxon>
        <taxon>Fungi incertae sedis</taxon>
        <taxon>Chytridiomycota</taxon>
        <taxon>Chytridiomycota incertae sedis</taxon>
        <taxon>Chytridiomycetes</taxon>
        <taxon>Spizellomycetales</taxon>
        <taxon>Spizellomycetaceae</taxon>
        <taxon>Spizellomyces</taxon>
    </lineage>
</organism>
<keyword evidence="3 8" id="KW-1133">Transmembrane helix</keyword>
<feature type="transmembrane region" description="Helical" evidence="8">
    <location>
        <begin position="46"/>
        <end position="68"/>
    </location>
</feature>
<feature type="transmembrane region" description="Helical" evidence="8">
    <location>
        <begin position="341"/>
        <end position="360"/>
    </location>
</feature>
<keyword evidence="11" id="KW-1185">Reference proteome</keyword>
<feature type="transmembrane region" description="Helical" evidence="8">
    <location>
        <begin position="306"/>
        <end position="329"/>
    </location>
</feature>
<keyword evidence="5 8" id="KW-0472">Membrane</keyword>
<feature type="transmembrane region" description="Helical" evidence="8">
    <location>
        <begin position="156"/>
        <end position="177"/>
    </location>
</feature>
<keyword evidence="6" id="KW-0675">Receptor</keyword>
<dbReference type="Gene3D" id="1.20.1070.10">
    <property type="entry name" value="Rhodopsin 7-helix transmembrane proteins"/>
    <property type="match status" value="1"/>
</dbReference>
<evidence type="ECO:0000256" key="8">
    <source>
        <dbReference type="SAM" id="Phobius"/>
    </source>
</evidence>
<evidence type="ECO:0000259" key="9">
    <source>
        <dbReference type="PROSITE" id="PS50262"/>
    </source>
</evidence>
<dbReference type="GO" id="GO:0004930">
    <property type="term" value="F:G protein-coupled receptor activity"/>
    <property type="evidence" value="ECO:0007669"/>
    <property type="project" value="UniProtKB-KW"/>
</dbReference>
<dbReference type="GO" id="GO:0016020">
    <property type="term" value="C:membrane"/>
    <property type="evidence" value="ECO:0007669"/>
    <property type="project" value="UniProtKB-SubCell"/>
</dbReference>
<feature type="region of interest" description="Disordered" evidence="7">
    <location>
        <begin position="242"/>
        <end position="271"/>
    </location>
</feature>
<sequence>MRQERIPPPDLPSPDSDGFYTFSTIPLGMVQGWYYLPYRLDPSQLALARGITSMAALTVVLLIFFFIVTRSVAWTPAKYFILNILLIDFVQCVFNAFWILGTPSVFGYHLGTYYACQVSGYFSAAWGVHGQSSMFCFMLERYLVIVRRVDITRAQAKWVSGAVWAAALFIGGLPFMLGRRASVNPSGLYCTPPWSTGGTWEGIILGLLGVGFISLNVFGIAIMYHQIYTTFVQTSKTVEKAMEAGKDHSTTKNDQVPATPNNTTTSESKYSPTKTFMSQVQQARKGANARFKKDSDEIAFRLARQALSYIIAYLSCMLPIYICIGHHLFVQMPPPAWLERIAYVMVHAYTLANPMLLLCLNPTYRGAMKGTVGEWRDTLRSRVGK</sequence>
<evidence type="ECO:0000256" key="5">
    <source>
        <dbReference type="ARBA" id="ARBA00023136"/>
    </source>
</evidence>
<feature type="transmembrane region" description="Helical" evidence="8">
    <location>
        <begin position="121"/>
        <end position="144"/>
    </location>
</feature>
<evidence type="ECO:0000256" key="4">
    <source>
        <dbReference type="ARBA" id="ARBA00023040"/>
    </source>
</evidence>
<dbReference type="InterPro" id="IPR000276">
    <property type="entry name" value="GPCR_Rhodpsn"/>
</dbReference>
<dbReference type="Pfam" id="PF00001">
    <property type="entry name" value="7tm_1"/>
    <property type="match status" value="1"/>
</dbReference>
<dbReference type="Proteomes" id="UP000053201">
    <property type="component" value="Unassembled WGS sequence"/>
</dbReference>
<evidence type="ECO:0000256" key="3">
    <source>
        <dbReference type="ARBA" id="ARBA00022989"/>
    </source>
</evidence>
<feature type="transmembrane region" description="Helical" evidence="8">
    <location>
        <begin position="80"/>
        <end position="101"/>
    </location>
</feature>
<dbReference type="VEuPathDB" id="FungiDB:SPPG_00831"/>
<dbReference type="InterPro" id="IPR017452">
    <property type="entry name" value="GPCR_Rhodpsn_7TM"/>
</dbReference>
<evidence type="ECO:0000256" key="7">
    <source>
        <dbReference type="SAM" id="MobiDB-lite"/>
    </source>
</evidence>
<comment type="subcellular location">
    <subcellularLocation>
        <location evidence="1">Membrane</location>
        <topology evidence="1">Multi-pass membrane protein</topology>
    </subcellularLocation>
</comment>
<dbReference type="InParanoid" id="A0A0L0HVM6"/>
<dbReference type="EMBL" id="KQ257450">
    <property type="protein sequence ID" value="KND05163.1"/>
    <property type="molecule type" value="Genomic_DNA"/>
</dbReference>
<dbReference type="SUPFAM" id="SSF81321">
    <property type="entry name" value="Family A G protein-coupled receptor-like"/>
    <property type="match status" value="1"/>
</dbReference>
<evidence type="ECO:0000256" key="2">
    <source>
        <dbReference type="ARBA" id="ARBA00022692"/>
    </source>
</evidence>
<keyword evidence="2 8" id="KW-0812">Transmembrane</keyword>
<evidence type="ECO:0000256" key="6">
    <source>
        <dbReference type="ARBA" id="ARBA00023170"/>
    </source>
</evidence>
<protein>
    <recommendedName>
        <fullName evidence="9">G-protein coupled receptors family 1 profile domain-containing protein</fullName>
    </recommendedName>
</protein>
<name>A0A0L0HVM6_SPIPD</name>
<dbReference type="InterPro" id="IPR050125">
    <property type="entry name" value="GPCR_opsins"/>
</dbReference>
<reference evidence="10 11" key="1">
    <citation type="submission" date="2009-08" db="EMBL/GenBank/DDBJ databases">
        <title>The Genome Sequence of Spizellomyces punctatus strain DAOM BR117.</title>
        <authorList>
            <consortium name="The Broad Institute Genome Sequencing Platform"/>
            <person name="Russ C."/>
            <person name="Cuomo C."/>
            <person name="Shea T."/>
            <person name="Young S.K."/>
            <person name="Zeng Q."/>
            <person name="Koehrsen M."/>
            <person name="Haas B."/>
            <person name="Borodovsky M."/>
            <person name="Guigo R."/>
            <person name="Alvarado L."/>
            <person name="Berlin A."/>
            <person name="Bochicchio J."/>
            <person name="Borenstein D."/>
            <person name="Chapman S."/>
            <person name="Chen Z."/>
            <person name="Engels R."/>
            <person name="Freedman E."/>
            <person name="Gellesch M."/>
            <person name="Goldberg J."/>
            <person name="Griggs A."/>
            <person name="Gujja S."/>
            <person name="Heiman D."/>
            <person name="Hepburn T."/>
            <person name="Howarth C."/>
            <person name="Jen D."/>
            <person name="Larson L."/>
            <person name="Lewis B."/>
            <person name="Mehta T."/>
            <person name="Park D."/>
            <person name="Pearson M."/>
            <person name="Roberts A."/>
            <person name="Saif S."/>
            <person name="Shenoy N."/>
            <person name="Sisk P."/>
            <person name="Stolte C."/>
            <person name="Sykes S."/>
            <person name="Thomson T."/>
            <person name="Walk T."/>
            <person name="White J."/>
            <person name="Yandava C."/>
            <person name="Burger G."/>
            <person name="Gray M.W."/>
            <person name="Holland P.W.H."/>
            <person name="King N."/>
            <person name="Lang F.B.F."/>
            <person name="Roger A.J."/>
            <person name="Ruiz-Trillo I."/>
            <person name="Lander E."/>
            <person name="Nusbaum C."/>
        </authorList>
    </citation>
    <scope>NUCLEOTIDE SEQUENCE [LARGE SCALE GENOMIC DNA]</scope>
    <source>
        <strain evidence="10 11">DAOM BR117</strain>
    </source>
</reference>
<feature type="transmembrane region" description="Helical" evidence="8">
    <location>
        <begin position="203"/>
        <end position="224"/>
    </location>
</feature>
<accession>A0A0L0HVM6</accession>
<dbReference type="PANTHER" id="PTHR24240">
    <property type="entry name" value="OPSIN"/>
    <property type="match status" value="1"/>
</dbReference>
<dbReference type="OrthoDB" id="2113272at2759"/>
<feature type="domain" description="G-protein coupled receptors family 1 profile" evidence="9">
    <location>
        <begin position="58"/>
        <end position="357"/>
    </location>
</feature>